<feature type="transmembrane region" description="Helical" evidence="8">
    <location>
        <begin position="149"/>
        <end position="171"/>
    </location>
</feature>
<dbReference type="GO" id="GO:0005886">
    <property type="term" value="C:plasma membrane"/>
    <property type="evidence" value="ECO:0007669"/>
    <property type="project" value="UniProtKB-SubCell"/>
</dbReference>
<dbReference type="EMBL" id="DWVZ01000200">
    <property type="protein sequence ID" value="HJC64736.1"/>
    <property type="molecule type" value="Genomic_DNA"/>
</dbReference>
<dbReference type="GO" id="GO:0022857">
    <property type="term" value="F:transmembrane transporter activity"/>
    <property type="evidence" value="ECO:0007669"/>
    <property type="project" value="InterPro"/>
</dbReference>
<keyword evidence="3" id="KW-0813">Transport</keyword>
<feature type="transmembrane region" description="Helical" evidence="8">
    <location>
        <begin position="98"/>
        <end position="114"/>
    </location>
</feature>
<evidence type="ECO:0000256" key="1">
    <source>
        <dbReference type="ARBA" id="ARBA00004651"/>
    </source>
</evidence>
<reference evidence="9" key="2">
    <citation type="submission" date="2021-04" db="EMBL/GenBank/DDBJ databases">
        <authorList>
            <person name="Gilroy R."/>
        </authorList>
    </citation>
    <scope>NUCLEOTIDE SEQUENCE</scope>
    <source>
        <strain evidence="9">ChiBcec2-3848</strain>
    </source>
</reference>
<accession>A0A9D2TD51</accession>
<comment type="similarity">
    <text evidence="2">Belongs to the binding-protein-dependent transport system permease family. FecCD subfamily.</text>
</comment>
<keyword evidence="4" id="KW-1003">Cell membrane</keyword>
<dbReference type="AlphaFoldDB" id="A0A9D2TD51"/>
<evidence type="ECO:0000313" key="10">
    <source>
        <dbReference type="Proteomes" id="UP000823886"/>
    </source>
</evidence>
<comment type="caution">
    <text evidence="9">The sequence shown here is derived from an EMBL/GenBank/DDBJ whole genome shotgun (WGS) entry which is preliminary data.</text>
</comment>
<dbReference type="Pfam" id="PF01032">
    <property type="entry name" value="FecCD"/>
    <property type="match status" value="1"/>
</dbReference>
<feature type="transmembrane region" description="Helical" evidence="8">
    <location>
        <begin position="120"/>
        <end position="142"/>
    </location>
</feature>
<feature type="transmembrane region" description="Helical" evidence="8">
    <location>
        <begin position="191"/>
        <end position="214"/>
    </location>
</feature>
<organism evidence="9 10">
    <name type="scientific">Candidatus Blautia merdavium</name>
    <dbReference type="NCBI Taxonomy" id="2838494"/>
    <lineage>
        <taxon>Bacteria</taxon>
        <taxon>Bacillati</taxon>
        <taxon>Bacillota</taxon>
        <taxon>Clostridia</taxon>
        <taxon>Lachnospirales</taxon>
        <taxon>Lachnospiraceae</taxon>
        <taxon>Blautia</taxon>
    </lineage>
</organism>
<feature type="non-terminal residue" evidence="9">
    <location>
        <position position="293"/>
    </location>
</feature>
<protein>
    <submittedName>
        <fullName evidence="9">Iron chelate uptake ABC transporter family permease subunit</fullName>
    </submittedName>
</protein>
<feature type="transmembrane region" description="Helical" evidence="8">
    <location>
        <begin position="235"/>
        <end position="263"/>
    </location>
</feature>
<feature type="transmembrane region" description="Helical" evidence="8">
    <location>
        <begin position="67"/>
        <end position="86"/>
    </location>
</feature>
<dbReference type="GO" id="GO:0033214">
    <property type="term" value="P:siderophore-iron import into cell"/>
    <property type="evidence" value="ECO:0007669"/>
    <property type="project" value="TreeGrafter"/>
</dbReference>
<evidence type="ECO:0000256" key="5">
    <source>
        <dbReference type="ARBA" id="ARBA00022692"/>
    </source>
</evidence>
<dbReference type="Gene3D" id="1.10.3470.10">
    <property type="entry name" value="ABC transporter involved in vitamin B12 uptake, BtuC"/>
    <property type="match status" value="1"/>
</dbReference>
<dbReference type="SUPFAM" id="SSF81345">
    <property type="entry name" value="ABC transporter involved in vitamin B12 uptake, BtuC"/>
    <property type="match status" value="1"/>
</dbReference>
<feature type="transmembrane region" description="Helical" evidence="8">
    <location>
        <begin position="20"/>
        <end position="38"/>
    </location>
</feature>
<dbReference type="PANTHER" id="PTHR30472:SF27">
    <property type="entry name" value="PETROBACTIN IMPORT SYSTEM PERMEASE PROTEIN YCLN"/>
    <property type="match status" value="1"/>
</dbReference>
<evidence type="ECO:0000256" key="3">
    <source>
        <dbReference type="ARBA" id="ARBA00022448"/>
    </source>
</evidence>
<keyword evidence="5 8" id="KW-0812">Transmembrane</keyword>
<dbReference type="Proteomes" id="UP000823886">
    <property type="component" value="Unassembled WGS sequence"/>
</dbReference>
<reference evidence="9" key="1">
    <citation type="journal article" date="2021" name="PeerJ">
        <title>Extensive microbial diversity within the chicken gut microbiome revealed by metagenomics and culture.</title>
        <authorList>
            <person name="Gilroy R."/>
            <person name="Ravi A."/>
            <person name="Getino M."/>
            <person name="Pursley I."/>
            <person name="Horton D.L."/>
            <person name="Alikhan N.F."/>
            <person name="Baker D."/>
            <person name="Gharbi K."/>
            <person name="Hall N."/>
            <person name="Watson M."/>
            <person name="Adriaenssens E.M."/>
            <person name="Foster-Nyarko E."/>
            <person name="Jarju S."/>
            <person name="Secka A."/>
            <person name="Antonio M."/>
            <person name="Oren A."/>
            <person name="Chaudhuri R.R."/>
            <person name="La Ragione R."/>
            <person name="Hildebrand F."/>
            <person name="Pallen M.J."/>
        </authorList>
    </citation>
    <scope>NUCLEOTIDE SEQUENCE</scope>
    <source>
        <strain evidence="9">ChiBcec2-3848</strain>
    </source>
</reference>
<comment type="subcellular location">
    <subcellularLocation>
        <location evidence="1">Cell membrane</location>
        <topology evidence="1">Multi-pass membrane protein</topology>
    </subcellularLocation>
</comment>
<keyword evidence="6 8" id="KW-1133">Transmembrane helix</keyword>
<dbReference type="PANTHER" id="PTHR30472">
    <property type="entry name" value="FERRIC ENTEROBACTIN TRANSPORT SYSTEM PERMEASE PROTEIN"/>
    <property type="match status" value="1"/>
</dbReference>
<evidence type="ECO:0000256" key="6">
    <source>
        <dbReference type="ARBA" id="ARBA00022989"/>
    </source>
</evidence>
<evidence type="ECO:0000256" key="2">
    <source>
        <dbReference type="ARBA" id="ARBA00007935"/>
    </source>
</evidence>
<dbReference type="InterPro" id="IPR037294">
    <property type="entry name" value="ABC_BtuC-like"/>
</dbReference>
<evidence type="ECO:0000313" key="9">
    <source>
        <dbReference type="EMBL" id="HJC64736.1"/>
    </source>
</evidence>
<evidence type="ECO:0000256" key="4">
    <source>
        <dbReference type="ARBA" id="ARBA00022475"/>
    </source>
</evidence>
<sequence>MKEHTAYIPKSGITSLLKRLGLVFLFGILVIISLMIGVDKSVNPDNLLNLDPAAWQIFWVSRFPRTIAIVLTASGLSVSGLIMQSLSSNKFMSPSTSGTTDAAMLGVLLSFLLLGDQPRLIQMLFAFVFALSSTMLFMAILGRIPLREAVYVPLVGLMYGGIIKALANALAYQTNALQTLSKIGLGTFNRFTSFAMLYLVLIPLALAVLYAARFSIAGMGEDFSKSLGLHYKRTVFLGLCVIAVISAATFVTVGPISFVGLIIPNMVTAFYGDDVKKTIFDVMLLGSIFVLLC</sequence>
<name>A0A9D2TD51_9FIRM</name>
<keyword evidence="7 8" id="KW-0472">Membrane</keyword>
<evidence type="ECO:0000256" key="8">
    <source>
        <dbReference type="SAM" id="Phobius"/>
    </source>
</evidence>
<dbReference type="InterPro" id="IPR000522">
    <property type="entry name" value="ABC_transptr_permease_BtuC"/>
</dbReference>
<gene>
    <name evidence="9" type="ORF">H9753_14170</name>
</gene>
<evidence type="ECO:0000256" key="7">
    <source>
        <dbReference type="ARBA" id="ARBA00023136"/>
    </source>
</evidence>
<proteinExistence type="inferred from homology"/>